<dbReference type="STRING" id="33935.ADM90_05960"/>
<name>A0A0N0CWH0_9BACI</name>
<proteinExistence type="predicted"/>
<sequence>MKKFLLLTGGIIAACVALALIGPLAGLLFSGLLVALGMHFYIASKSTFGKIFWFTVGLIGVLSAVSNIPAMIGLAAIAMIYVIYKKWNGEDVKIPTIEGKKEEDPFTNFEKEWSNLTK</sequence>
<evidence type="ECO:0000313" key="2">
    <source>
        <dbReference type="EMBL" id="KOY82864.1"/>
    </source>
</evidence>
<dbReference type="Proteomes" id="UP000037977">
    <property type="component" value="Unassembled WGS sequence"/>
</dbReference>
<dbReference type="OrthoDB" id="2971941at2"/>
<organism evidence="2 3">
    <name type="scientific">Lysinibacillus macroides</name>
    <dbReference type="NCBI Taxonomy" id="33935"/>
    <lineage>
        <taxon>Bacteria</taxon>
        <taxon>Bacillati</taxon>
        <taxon>Bacillota</taxon>
        <taxon>Bacilli</taxon>
        <taxon>Bacillales</taxon>
        <taxon>Bacillaceae</taxon>
        <taxon>Lysinibacillus</taxon>
    </lineage>
</organism>
<keyword evidence="1" id="KW-1133">Transmembrane helix</keyword>
<feature type="transmembrane region" description="Helical" evidence="1">
    <location>
        <begin position="51"/>
        <end position="84"/>
    </location>
</feature>
<keyword evidence="3" id="KW-1185">Reference proteome</keyword>
<gene>
    <name evidence="2" type="ORF">ADM90_05960</name>
</gene>
<dbReference type="PROSITE" id="PS51257">
    <property type="entry name" value="PROKAR_LIPOPROTEIN"/>
    <property type="match status" value="1"/>
</dbReference>
<accession>A0A0N0CWH0</accession>
<dbReference type="EMBL" id="LGCI01000005">
    <property type="protein sequence ID" value="KOY82864.1"/>
    <property type="molecule type" value="Genomic_DNA"/>
</dbReference>
<dbReference type="PATRIC" id="fig|33935.3.peg.617"/>
<evidence type="ECO:0000313" key="3">
    <source>
        <dbReference type="Proteomes" id="UP000037977"/>
    </source>
</evidence>
<keyword evidence="1" id="KW-0472">Membrane</keyword>
<comment type="caution">
    <text evidence="2">The sequence shown here is derived from an EMBL/GenBank/DDBJ whole genome shotgun (WGS) entry which is preliminary data.</text>
</comment>
<evidence type="ECO:0000256" key="1">
    <source>
        <dbReference type="SAM" id="Phobius"/>
    </source>
</evidence>
<dbReference type="RefSeq" id="WP_053994103.1">
    <property type="nucleotide sequence ID" value="NZ_CP065643.1"/>
</dbReference>
<protein>
    <submittedName>
        <fullName evidence="2">ABC transporter permease</fullName>
    </submittedName>
</protein>
<reference evidence="2 3" key="1">
    <citation type="submission" date="2015-07" db="EMBL/GenBank/DDBJ databases">
        <title>Genome sequencing project for genomic taxonomy and phylogenomics of Bacillus-like bacteria.</title>
        <authorList>
            <person name="Liu B."/>
            <person name="Wang J."/>
            <person name="Zhu Y."/>
            <person name="Liu G."/>
            <person name="Chen Q."/>
            <person name="Chen Z."/>
            <person name="Che J."/>
            <person name="Ge C."/>
            <person name="Shi H."/>
            <person name="Pan Z."/>
            <person name="Liu X."/>
        </authorList>
    </citation>
    <scope>NUCLEOTIDE SEQUENCE [LARGE SCALE GENOMIC DNA]</scope>
    <source>
        <strain evidence="2 3">DSM 54</strain>
    </source>
</reference>
<dbReference type="AlphaFoldDB" id="A0A0N0CWH0"/>
<keyword evidence="1" id="KW-0812">Transmembrane</keyword>